<feature type="binding site" evidence="5">
    <location>
        <position position="150"/>
    </location>
    <ligand>
        <name>pyruvate</name>
        <dbReference type="ChEBI" id="CHEBI:15361"/>
    </ligand>
</feature>
<evidence type="ECO:0000256" key="1">
    <source>
        <dbReference type="ARBA" id="ARBA00007592"/>
    </source>
</evidence>
<dbReference type="Gene3D" id="3.20.20.70">
    <property type="entry name" value="Aldolase class I"/>
    <property type="match status" value="1"/>
</dbReference>
<reference evidence="6 7" key="1">
    <citation type="submission" date="2017-09" db="EMBL/GenBank/DDBJ databases">
        <title>Depth-based differentiation of microbial function through sediment-hosted aquifers and enrichment of novel symbionts in the deep terrestrial subsurface.</title>
        <authorList>
            <person name="Probst A.J."/>
            <person name="Ladd B."/>
            <person name="Jarett J.K."/>
            <person name="Geller-Mcgrath D.E."/>
            <person name="Sieber C.M."/>
            <person name="Emerson J.B."/>
            <person name="Anantharaman K."/>
            <person name="Thomas B.C."/>
            <person name="Malmstrom R."/>
            <person name="Stieglmeier M."/>
            <person name="Klingl A."/>
            <person name="Woyke T."/>
            <person name="Ryan C.M."/>
            <person name="Banfield J.F."/>
        </authorList>
    </citation>
    <scope>NUCLEOTIDE SEQUENCE [LARGE SCALE GENOMIC DNA]</scope>
    <source>
        <strain evidence="6">CG23_combo_of_CG06-09_8_20_14_all_48_7</strain>
    </source>
</reference>
<keyword evidence="2" id="KW-0456">Lyase</keyword>
<dbReference type="PANTHER" id="PTHR12128:SF66">
    <property type="entry name" value="4-HYDROXY-2-OXOGLUTARATE ALDOLASE, MITOCHONDRIAL"/>
    <property type="match status" value="1"/>
</dbReference>
<dbReference type="InterPro" id="IPR002220">
    <property type="entry name" value="DapA-like"/>
</dbReference>
<organism evidence="6 7">
    <name type="scientific">bacterium (Candidatus Ratteibacteria) CG23_combo_of_CG06-09_8_20_14_all_48_7</name>
    <dbReference type="NCBI Taxonomy" id="2014292"/>
    <lineage>
        <taxon>Bacteria</taxon>
        <taxon>Candidatus Ratteibacteria</taxon>
    </lineage>
</organism>
<proteinExistence type="inferred from homology"/>
<evidence type="ECO:0000313" key="7">
    <source>
        <dbReference type="Proteomes" id="UP000230392"/>
    </source>
</evidence>
<comment type="similarity">
    <text evidence="1">Belongs to the DapA family.</text>
</comment>
<keyword evidence="3" id="KW-0704">Schiff base</keyword>
<dbReference type="Pfam" id="PF00701">
    <property type="entry name" value="DHDPS"/>
    <property type="match status" value="1"/>
</dbReference>
<comment type="caution">
    <text evidence="6">The sequence shown here is derived from an EMBL/GenBank/DDBJ whole genome shotgun (WGS) entry which is preliminary data.</text>
</comment>
<feature type="active site" description="Proton donor/acceptor" evidence="4">
    <location>
        <position position="78"/>
    </location>
</feature>
<evidence type="ECO:0000256" key="3">
    <source>
        <dbReference type="ARBA" id="ARBA00023270"/>
    </source>
</evidence>
<evidence type="ECO:0008006" key="8">
    <source>
        <dbReference type="Google" id="ProtNLM"/>
    </source>
</evidence>
<dbReference type="GO" id="GO:0044281">
    <property type="term" value="P:small molecule metabolic process"/>
    <property type="evidence" value="ECO:0007669"/>
    <property type="project" value="UniProtKB-ARBA"/>
</dbReference>
<accession>A0A2G9YAY8</accession>
<evidence type="ECO:0000256" key="4">
    <source>
        <dbReference type="PIRSR" id="PIRSR001365-1"/>
    </source>
</evidence>
<dbReference type="PIRSF" id="PIRSF001365">
    <property type="entry name" value="DHDPS"/>
    <property type="match status" value="1"/>
</dbReference>
<evidence type="ECO:0000313" key="6">
    <source>
        <dbReference type="EMBL" id="PIP15711.1"/>
    </source>
</evidence>
<dbReference type="Proteomes" id="UP000230392">
    <property type="component" value="Unassembled WGS sequence"/>
</dbReference>
<dbReference type="InterPro" id="IPR020625">
    <property type="entry name" value="Schiff_base-form_aldolases_AS"/>
</dbReference>
<name>A0A2G9YAY8_9BACT</name>
<dbReference type="SMART" id="SM01130">
    <property type="entry name" value="DHDPS"/>
    <property type="match status" value="1"/>
</dbReference>
<dbReference type="EMBL" id="PCRF01000252">
    <property type="protein sequence ID" value="PIP15711.1"/>
    <property type="molecule type" value="Genomic_DNA"/>
</dbReference>
<sequence>SKIIRTARKFTGEDTPLYVGVMDTSTERVKENIKIAEDNGADILVVTPPYYLSSNTQEEIVRHVELSARYASVPVMVYNIPRCTHTNIDLSTVKEIMEIDNVIGLKDSSGDWEQFQKEVFLKDKNNSFRILIGAEELFGVGMLMGADGCVTGIGNYLPELLVSLCKEAKRGNAEKIKKLQHKVTSLRAISFVGDFWLAGLKYACSVLGLCEEYLSLPFQPLTKFQKLSVRNILKEEGLLSYEGSQILRSGRYQN</sequence>
<protein>
    <recommendedName>
        <fullName evidence="8">Dihydrodipicolinate synthase family protein</fullName>
    </recommendedName>
</protein>
<feature type="active site" description="Schiff-base intermediate with substrate" evidence="4">
    <location>
        <position position="106"/>
    </location>
</feature>
<feature type="non-terminal residue" evidence="6">
    <location>
        <position position="1"/>
    </location>
</feature>
<evidence type="ECO:0000256" key="2">
    <source>
        <dbReference type="ARBA" id="ARBA00023239"/>
    </source>
</evidence>
<dbReference type="InterPro" id="IPR013785">
    <property type="entry name" value="Aldolase_TIM"/>
</dbReference>
<evidence type="ECO:0000256" key="5">
    <source>
        <dbReference type="PIRSR" id="PIRSR001365-2"/>
    </source>
</evidence>
<gene>
    <name evidence="6" type="ORF">COX46_05185</name>
</gene>
<dbReference type="PROSITE" id="PS00666">
    <property type="entry name" value="DHDPS_2"/>
    <property type="match status" value="1"/>
</dbReference>
<dbReference type="SUPFAM" id="SSF51569">
    <property type="entry name" value="Aldolase"/>
    <property type="match status" value="1"/>
</dbReference>
<dbReference type="PANTHER" id="PTHR12128">
    <property type="entry name" value="DIHYDRODIPICOLINATE SYNTHASE"/>
    <property type="match status" value="1"/>
</dbReference>
<dbReference type="CDD" id="cd00408">
    <property type="entry name" value="DHDPS-like"/>
    <property type="match status" value="1"/>
</dbReference>
<dbReference type="AlphaFoldDB" id="A0A2G9YAY8"/>
<dbReference type="GO" id="GO:0008840">
    <property type="term" value="F:4-hydroxy-tetrahydrodipicolinate synthase activity"/>
    <property type="evidence" value="ECO:0007669"/>
    <property type="project" value="TreeGrafter"/>
</dbReference>